<dbReference type="OrthoDB" id="3701787at2"/>
<dbReference type="SMART" id="SM00470">
    <property type="entry name" value="ParB"/>
    <property type="match status" value="1"/>
</dbReference>
<dbReference type="eggNOG" id="COG1475">
    <property type="taxonomic scope" value="Bacteria"/>
</dbReference>
<dbReference type="SUPFAM" id="SSF110849">
    <property type="entry name" value="ParB/Sulfiredoxin"/>
    <property type="match status" value="1"/>
</dbReference>
<feature type="region of interest" description="Disordered" evidence="1">
    <location>
        <begin position="197"/>
        <end position="227"/>
    </location>
</feature>
<evidence type="ECO:0000313" key="4">
    <source>
        <dbReference type="Proteomes" id="UP000183413"/>
    </source>
</evidence>
<feature type="domain" description="ParB-like N-terminal" evidence="2">
    <location>
        <begin position="2"/>
        <end position="86"/>
    </location>
</feature>
<gene>
    <name evidence="3" type="ORF">SAMN04489713_11318</name>
</gene>
<proteinExistence type="predicted"/>
<evidence type="ECO:0000313" key="3">
    <source>
        <dbReference type="EMBL" id="SFP29682.1"/>
    </source>
</evidence>
<dbReference type="InParanoid" id="A0A1I5P6H2"/>
<name>A0A1I5P6H2_9ACTN</name>
<organism evidence="3 4">
    <name type="scientific">Actinomadura madurae</name>
    <dbReference type="NCBI Taxonomy" id="1993"/>
    <lineage>
        <taxon>Bacteria</taxon>
        <taxon>Bacillati</taxon>
        <taxon>Actinomycetota</taxon>
        <taxon>Actinomycetes</taxon>
        <taxon>Streptosporangiales</taxon>
        <taxon>Thermomonosporaceae</taxon>
        <taxon>Actinomadura</taxon>
    </lineage>
</organism>
<dbReference type="AlphaFoldDB" id="A0A1I5P6H2"/>
<evidence type="ECO:0000256" key="1">
    <source>
        <dbReference type="SAM" id="MobiDB-lite"/>
    </source>
</evidence>
<dbReference type="Proteomes" id="UP000183413">
    <property type="component" value="Unassembled WGS sequence"/>
</dbReference>
<dbReference type="InterPro" id="IPR036086">
    <property type="entry name" value="ParB/Sulfiredoxin_sf"/>
</dbReference>
<protein>
    <submittedName>
        <fullName evidence="3">Chromosome segregation protein Spo0J, contains ParB-like nuclease domain</fullName>
    </submittedName>
</protein>
<sequence>MARIPIASLVTAGSPRLEGEDAEHVRVLADAGGALPPIVVHLPSRRVIDGMHRLRAAILRGEEEIDARFFHGTEADVFLLSVAANIQHGLPLSQRDRMAAAERIFVTHPEWSDRMVAIVVGMSNKKVGRLRRQVAGDIPQPAVRIGRDGRVRPVDGSAGRERAAKLIARDPDASLRRIAREAGISPATAADVRDRVRRGEDPVLPRHGARAKAAESEAVTGKPAELGDPVPMAPSITVIAELVTGFERLRRDPSLRFTEAGRALLRMFEACLAVVRHEETIKKGLPPHCLSSMAELSHAYASVLKSFAAELQQLETTHSSENCESVG</sequence>
<dbReference type="STRING" id="1993.SAMN04489713_11318"/>
<dbReference type="InterPro" id="IPR003115">
    <property type="entry name" value="ParB_N"/>
</dbReference>
<reference evidence="3 4" key="1">
    <citation type="submission" date="2016-10" db="EMBL/GenBank/DDBJ databases">
        <authorList>
            <person name="de Groot N.N."/>
        </authorList>
    </citation>
    <scope>NUCLEOTIDE SEQUENCE [LARGE SCALE GENOMIC DNA]</scope>
    <source>
        <strain evidence="3 4">DSM 43067</strain>
    </source>
</reference>
<evidence type="ECO:0000259" key="2">
    <source>
        <dbReference type="SMART" id="SM00470"/>
    </source>
</evidence>
<keyword evidence="4" id="KW-1185">Reference proteome</keyword>
<accession>A0A1I5P6H2</accession>
<dbReference type="EMBL" id="FOVH01000013">
    <property type="protein sequence ID" value="SFP29682.1"/>
    <property type="molecule type" value="Genomic_DNA"/>
</dbReference>